<keyword evidence="2" id="KW-1185">Reference proteome</keyword>
<sequence>MKKMTSLLAALLIGVIAGAFLFFGAVNLNIVQSEPEVTGKVVLRELESASSLISTRYNYSKVGKYENSLEINGWNIPLTDKFFILTYDGEALLGCDLETAEVDVNKGAQVITVTLDPVKILSNTIDEKSIEVYDESKNIFNPISVNDYKVFAQKQKEAVEDEIRSKPVFEEASANTVEAVTKILGLTDGIRDTYTVKVEFREGAGGDS</sequence>
<dbReference type="STRING" id="1702221.AALO17_27730"/>
<proteinExistence type="predicted"/>
<dbReference type="EMBL" id="CP011391">
    <property type="protein sequence ID" value="AMK55907.1"/>
    <property type="molecule type" value="Genomic_DNA"/>
</dbReference>
<dbReference type="GeneID" id="78479233"/>
<gene>
    <name evidence="1" type="ORF">AALO17_27730</name>
</gene>
<dbReference type="KEGG" id="fro:AALO17_27730"/>
<organism evidence="1 2">
    <name type="scientific">Faecalibaculum rodentium</name>
    <dbReference type="NCBI Taxonomy" id="1702221"/>
    <lineage>
        <taxon>Bacteria</taxon>
        <taxon>Bacillati</taxon>
        <taxon>Bacillota</taxon>
        <taxon>Erysipelotrichia</taxon>
        <taxon>Erysipelotrichales</taxon>
        <taxon>Erysipelotrichaceae</taxon>
        <taxon>Faecalibaculum</taxon>
    </lineage>
</organism>
<dbReference type="Proteomes" id="UP000069771">
    <property type="component" value="Chromosome"/>
</dbReference>
<dbReference type="PATRIC" id="fig|1702221.3.peg.2701"/>
<dbReference type="InterPro" id="IPR025324">
    <property type="entry name" value="DUF4230"/>
</dbReference>
<dbReference type="RefSeq" id="WP_082743425.1">
    <property type="nucleotide sequence ID" value="NZ_CAKOCV010000001.1"/>
</dbReference>
<dbReference type="Pfam" id="PF14014">
    <property type="entry name" value="DUF4230"/>
    <property type="match status" value="1"/>
</dbReference>
<name>A0A140DZ30_9FIRM</name>
<reference evidence="1 2" key="1">
    <citation type="journal article" date="2016" name="Gut Pathog.">
        <title>Whole genome sequencing of "Faecalibaculum rodentium" ALO17, isolated from C57BL/6J laboratory mouse feces.</title>
        <authorList>
            <person name="Lim S."/>
            <person name="Chang D.H."/>
            <person name="Ahn S."/>
            <person name="Kim B.C."/>
        </authorList>
    </citation>
    <scope>NUCLEOTIDE SEQUENCE [LARGE SCALE GENOMIC DNA]</scope>
    <source>
        <strain evidence="1 2">Alo17</strain>
    </source>
</reference>
<dbReference type="OrthoDB" id="359931at2"/>
<evidence type="ECO:0000313" key="1">
    <source>
        <dbReference type="EMBL" id="AMK55907.1"/>
    </source>
</evidence>
<evidence type="ECO:0008006" key="3">
    <source>
        <dbReference type="Google" id="ProtNLM"/>
    </source>
</evidence>
<dbReference type="AlphaFoldDB" id="A0A140DZ30"/>
<accession>A0A140DZ30</accession>
<protein>
    <recommendedName>
        <fullName evidence="3">DUF4230 domain-containing protein</fullName>
    </recommendedName>
</protein>
<evidence type="ECO:0000313" key="2">
    <source>
        <dbReference type="Proteomes" id="UP000069771"/>
    </source>
</evidence>